<dbReference type="EMBL" id="CP050139">
    <property type="protein sequence ID" value="QIP34472.1"/>
    <property type="molecule type" value="Genomic_DNA"/>
</dbReference>
<evidence type="ECO:0000313" key="4">
    <source>
        <dbReference type="Proteomes" id="UP000502533"/>
    </source>
</evidence>
<proteinExistence type="predicted"/>
<accession>A0A858JGP5</accession>
<dbReference type="Pfam" id="PF09686">
    <property type="entry name" value="Plasmid_RAQPRD"/>
    <property type="match status" value="1"/>
</dbReference>
<organism evidence="3 4">
    <name type="scientific">Komagataeibacter rhaeticus</name>
    <dbReference type="NCBI Taxonomy" id="215221"/>
    <lineage>
        <taxon>Bacteria</taxon>
        <taxon>Pseudomonadati</taxon>
        <taxon>Pseudomonadota</taxon>
        <taxon>Alphaproteobacteria</taxon>
        <taxon>Acetobacterales</taxon>
        <taxon>Acetobacteraceae</taxon>
        <taxon>Komagataeibacter</taxon>
    </lineage>
</organism>
<name>A0A858JGP5_9PROT</name>
<dbReference type="NCBIfam" id="TIGR01690">
    <property type="entry name" value="ICE_RAQPRD"/>
    <property type="match status" value="1"/>
</dbReference>
<evidence type="ECO:0000256" key="2">
    <source>
        <dbReference type="SAM" id="SignalP"/>
    </source>
</evidence>
<dbReference type="KEGG" id="kre:GWK63_02285"/>
<dbReference type="Proteomes" id="UP000502533">
    <property type="component" value="Chromosome"/>
</dbReference>
<dbReference type="AlphaFoldDB" id="A0A858JGP5"/>
<keyword evidence="2" id="KW-0732">Signal</keyword>
<evidence type="ECO:0000313" key="3">
    <source>
        <dbReference type="EMBL" id="QIP34472.1"/>
    </source>
</evidence>
<keyword evidence="4" id="KW-1185">Reference proteome</keyword>
<sequence>MACTVCPGPPAYLSVMTALLALFSASSAVAADAPAEREQLAGVIRQLELADRLAAQAAHVTPDGRTRYHFDFQRLDTDLKAVRVGIADYLTPQRAQPRDPLRLNGDYAREGSATPTGARNP</sequence>
<protein>
    <submittedName>
        <fullName evidence="3">Raqprd family integrative conjugative element protein</fullName>
    </submittedName>
</protein>
<gene>
    <name evidence="3" type="ORF">GWK63_02285</name>
</gene>
<dbReference type="InterPro" id="IPR019110">
    <property type="entry name" value="Uncharacterised_RAQPRD"/>
</dbReference>
<feature type="signal peptide" evidence="2">
    <location>
        <begin position="1"/>
        <end position="30"/>
    </location>
</feature>
<feature type="chain" id="PRO_5032672788" evidence="2">
    <location>
        <begin position="31"/>
        <end position="121"/>
    </location>
</feature>
<reference evidence="3 4" key="1">
    <citation type="submission" date="2020-03" db="EMBL/GenBank/DDBJ databases">
        <title>Isolation of cellulose-producing strains, genome characterization and application of the synthesized cellulose films as an economical and sustainable material for piezoelectric sensor construction.</title>
        <authorList>
            <person name="Mangayil R.K."/>
        </authorList>
    </citation>
    <scope>NUCLEOTIDE SEQUENCE [LARGE SCALE GENOMIC DNA]</scope>
    <source>
        <strain evidence="3 4">ENS 9a1a</strain>
    </source>
</reference>
<evidence type="ECO:0000256" key="1">
    <source>
        <dbReference type="SAM" id="MobiDB-lite"/>
    </source>
</evidence>
<feature type="region of interest" description="Disordered" evidence="1">
    <location>
        <begin position="93"/>
        <end position="121"/>
    </location>
</feature>